<protein>
    <submittedName>
        <fullName evidence="1">Phytoene synthase</fullName>
    </submittedName>
</protein>
<sequence length="205" mass="22215">MHRERAQAWFALRSELVQAAWGGADPRPGEAKLAWWAEELQGWARGMRRHPLGNVLQREAAPWGDLGASLASLAASRQRAANEDEAFARLVPHAQALSSISTRLFASPSDAAPVPSVVAGLLAEQLFLLDAGAVPQAFASAPDAPRTWARELWNRWPIPHEGAVAGRLYATLLRKRLLGFSKGAAPATPLPAWRALGASWRAARR</sequence>
<gene>
    <name evidence="1" type="ORF">LYSCAS_01360</name>
</gene>
<organism evidence="1 2">
    <name type="scientific">Noviluteimonas caseinilytica</name>
    <dbReference type="NCBI Taxonomy" id="2675101"/>
    <lineage>
        <taxon>Bacteria</taxon>
        <taxon>Pseudomonadati</taxon>
        <taxon>Pseudomonadota</taxon>
        <taxon>Gammaproteobacteria</taxon>
        <taxon>Lysobacterales</taxon>
        <taxon>Lysobacteraceae</taxon>
        <taxon>Noviluteimonas</taxon>
    </lineage>
</organism>
<name>A0ABM7Q1N0_9GAMM</name>
<reference evidence="1 2" key="1">
    <citation type="submission" date="2021-03" db="EMBL/GenBank/DDBJ databases">
        <title>Complete Genome Sequences of Two Lysobacter Strains Isolated from Sea Water (Lysobacter caseinilyticus) and Soil (Lysobacter helvus) in South Korea.</title>
        <authorList>
            <person name="Watanabe Y."/>
            <person name="Arakawa K."/>
        </authorList>
    </citation>
    <scope>NUCLEOTIDE SEQUENCE [LARGE SCALE GENOMIC DNA]</scope>
    <source>
        <strain evidence="1 2">KVB24</strain>
    </source>
</reference>
<proteinExistence type="predicted"/>
<dbReference type="Proteomes" id="UP000681317">
    <property type="component" value="Chromosome"/>
</dbReference>
<keyword evidence="2" id="KW-1185">Reference proteome</keyword>
<evidence type="ECO:0000313" key="1">
    <source>
        <dbReference type="EMBL" id="BCT91112.1"/>
    </source>
</evidence>
<dbReference type="EMBL" id="AP024545">
    <property type="protein sequence ID" value="BCT91112.1"/>
    <property type="molecule type" value="Genomic_DNA"/>
</dbReference>
<accession>A0ABM7Q1N0</accession>
<evidence type="ECO:0000313" key="2">
    <source>
        <dbReference type="Proteomes" id="UP000681317"/>
    </source>
</evidence>